<feature type="region of interest" description="Disordered" evidence="1">
    <location>
        <begin position="20"/>
        <end position="121"/>
    </location>
</feature>
<feature type="non-terminal residue" evidence="2">
    <location>
        <position position="121"/>
    </location>
</feature>
<dbReference type="AlphaFoldDB" id="A0A087TV48"/>
<reference evidence="2 3" key="1">
    <citation type="submission" date="2013-11" db="EMBL/GenBank/DDBJ databases">
        <title>Genome sequencing of Stegodyphus mimosarum.</title>
        <authorList>
            <person name="Bechsgaard J."/>
        </authorList>
    </citation>
    <scope>NUCLEOTIDE SEQUENCE [LARGE SCALE GENOMIC DNA]</scope>
</reference>
<evidence type="ECO:0000313" key="2">
    <source>
        <dbReference type="EMBL" id="KFM68987.1"/>
    </source>
</evidence>
<accession>A0A087TV48</accession>
<name>A0A087TV48_STEMI</name>
<organism evidence="2 3">
    <name type="scientific">Stegodyphus mimosarum</name>
    <name type="common">African social velvet spider</name>
    <dbReference type="NCBI Taxonomy" id="407821"/>
    <lineage>
        <taxon>Eukaryota</taxon>
        <taxon>Metazoa</taxon>
        <taxon>Ecdysozoa</taxon>
        <taxon>Arthropoda</taxon>
        <taxon>Chelicerata</taxon>
        <taxon>Arachnida</taxon>
        <taxon>Araneae</taxon>
        <taxon>Araneomorphae</taxon>
        <taxon>Entelegynae</taxon>
        <taxon>Eresoidea</taxon>
        <taxon>Eresidae</taxon>
        <taxon>Stegodyphus</taxon>
    </lineage>
</organism>
<evidence type="ECO:0000313" key="3">
    <source>
        <dbReference type="Proteomes" id="UP000054359"/>
    </source>
</evidence>
<keyword evidence="3" id="KW-1185">Reference proteome</keyword>
<dbReference type="Proteomes" id="UP000054359">
    <property type="component" value="Unassembled WGS sequence"/>
</dbReference>
<proteinExistence type="predicted"/>
<evidence type="ECO:0000256" key="1">
    <source>
        <dbReference type="SAM" id="MobiDB-lite"/>
    </source>
</evidence>
<protein>
    <submittedName>
        <fullName evidence="2">Uncharacterized protein</fullName>
    </submittedName>
</protein>
<dbReference type="OrthoDB" id="10013584at2759"/>
<feature type="compositionally biased region" description="Basic and acidic residues" evidence="1">
    <location>
        <begin position="96"/>
        <end position="115"/>
    </location>
</feature>
<sequence>MEKLLDKEVHQMYKAPASSMYYSSAASSQQNGNSVPADDKAVNDEIVTKDSDETELHEETENGNTVSENQRDSDQPSTVRPRSLPSAQNSAAGSTHIRDLRQSHRTSEDNGEHSEGASSPG</sequence>
<gene>
    <name evidence="2" type="ORF">X975_06073</name>
</gene>
<feature type="compositionally biased region" description="Basic and acidic residues" evidence="1">
    <location>
        <begin position="37"/>
        <end position="51"/>
    </location>
</feature>
<dbReference type="EMBL" id="KK116876">
    <property type="protein sequence ID" value="KFM68987.1"/>
    <property type="molecule type" value="Genomic_DNA"/>
</dbReference>
<feature type="compositionally biased region" description="Polar residues" evidence="1">
    <location>
        <begin position="75"/>
        <end position="93"/>
    </location>
</feature>